<dbReference type="PANTHER" id="PTHR13061:SF26">
    <property type="entry name" value="BACTERIAL TRANSFERASE HEXAPEPTIDE (SIX REPEATS)"/>
    <property type="match status" value="1"/>
</dbReference>
<accession>A0A0N0P359</accession>
<dbReference type="OMA" id="DSEWHGT"/>
<evidence type="ECO:0000313" key="1">
    <source>
        <dbReference type="EMBL" id="KPI83749.1"/>
    </source>
</evidence>
<name>A0A0N0P359_LEPSE</name>
<dbReference type="SUPFAM" id="SSF51161">
    <property type="entry name" value="Trimeric LpxA-like enzymes"/>
    <property type="match status" value="1"/>
</dbReference>
<dbReference type="AlphaFoldDB" id="A0A0N0P359"/>
<dbReference type="Gene3D" id="2.160.10.10">
    <property type="entry name" value="Hexapeptide repeat proteins"/>
    <property type="match status" value="1"/>
</dbReference>
<proteinExistence type="predicted"/>
<evidence type="ECO:0008006" key="3">
    <source>
        <dbReference type="Google" id="ProtNLM"/>
    </source>
</evidence>
<evidence type="ECO:0000313" key="2">
    <source>
        <dbReference type="Proteomes" id="UP000038009"/>
    </source>
</evidence>
<sequence>MLRRTLRRLMESEAIGIVHPDVLWGYQQGQYAGPGWAHFLKALPIETLTLQGGSTMTNLNDRTGTFLDPEDPRHPIALMQFGLMSHLDGAFHQLTYGDFGHIPKGSRLMQVLYENYLEPFSMNRVCAQLYFYQKVPNNYHESVNSSAEYVGQTASLVGQVIVGVGACIMEGVTIRADTNCVYIAEGVQILENTCIMSDAPTDLLAYQRHELLNPYQQWDGMDGVTRIMPNSIVESNCYLDSCSIGSFNRIGHNTKIMKGVTTGIMVHILPGSVVTADTKIGDGEIWGGAPARKVGDVSKFEYKRPYYPSLLHRESVAESYRNMSRYGDQVVHRANAMGKLESLMIKYEDHVTPGVKAQVRDFAEGREPFHHMLTRISQGWSPANRPDDKNFAMSPPAPSVKLFAEHNTDSFDSEWHGTYMNVTNFFNDFRW</sequence>
<dbReference type="OrthoDB" id="25818at2759"/>
<dbReference type="InterPro" id="IPR050484">
    <property type="entry name" value="Transf_Hexapept/Carb_Anhydrase"/>
</dbReference>
<dbReference type="VEuPathDB" id="TriTrypDB:Lsey_0329_0030"/>
<keyword evidence="2" id="KW-1185">Reference proteome</keyword>
<dbReference type="PANTHER" id="PTHR13061">
    <property type="entry name" value="DYNACTIN SUBUNIT P25"/>
    <property type="match status" value="1"/>
</dbReference>
<organism evidence="1 2">
    <name type="scientific">Leptomonas seymouri</name>
    <dbReference type="NCBI Taxonomy" id="5684"/>
    <lineage>
        <taxon>Eukaryota</taxon>
        <taxon>Discoba</taxon>
        <taxon>Euglenozoa</taxon>
        <taxon>Kinetoplastea</taxon>
        <taxon>Metakinetoplastina</taxon>
        <taxon>Trypanosomatida</taxon>
        <taxon>Trypanosomatidae</taxon>
        <taxon>Leishmaniinae</taxon>
        <taxon>Leptomonas</taxon>
    </lineage>
</organism>
<dbReference type="EMBL" id="LJSK01000329">
    <property type="protein sequence ID" value="KPI83749.1"/>
    <property type="molecule type" value="Genomic_DNA"/>
</dbReference>
<dbReference type="Proteomes" id="UP000038009">
    <property type="component" value="Unassembled WGS sequence"/>
</dbReference>
<gene>
    <name evidence="1" type="ORF">ABL78_7204</name>
</gene>
<reference evidence="1 2" key="1">
    <citation type="journal article" date="2015" name="PLoS Pathog.">
        <title>Leptomonas seymouri: Adaptations to the Dixenous Life Cycle Analyzed by Genome Sequencing, Transcriptome Profiling and Co-infection with Leishmania donovani.</title>
        <authorList>
            <person name="Kraeva N."/>
            <person name="Butenko A."/>
            <person name="Hlavacova J."/>
            <person name="Kostygov A."/>
            <person name="Myskova J."/>
            <person name="Grybchuk D."/>
            <person name="Lestinova T."/>
            <person name="Votypka J."/>
            <person name="Volf P."/>
            <person name="Opperdoes F."/>
            <person name="Flegontov P."/>
            <person name="Lukes J."/>
            <person name="Yurchenko V."/>
        </authorList>
    </citation>
    <scope>NUCLEOTIDE SEQUENCE [LARGE SCALE GENOMIC DNA]</scope>
    <source>
        <strain evidence="1 2">ATCC 30220</strain>
    </source>
</reference>
<protein>
    <recommendedName>
        <fullName evidence="3">Bacterial transferase hexapeptide (Six repeats)</fullName>
    </recommendedName>
</protein>
<dbReference type="InterPro" id="IPR011004">
    <property type="entry name" value="Trimer_LpxA-like_sf"/>
</dbReference>
<comment type="caution">
    <text evidence="1">The sequence shown here is derived from an EMBL/GenBank/DDBJ whole genome shotgun (WGS) entry which is preliminary data.</text>
</comment>